<dbReference type="PANTHER" id="PTHR21668">
    <property type="entry name" value="EIF-1A"/>
    <property type="match status" value="1"/>
</dbReference>
<dbReference type="EMBL" id="MN739732">
    <property type="protein sequence ID" value="QHT23520.1"/>
    <property type="molecule type" value="Genomic_DNA"/>
</dbReference>
<protein>
    <recommendedName>
        <fullName evidence="2">S1-like domain-containing protein</fullName>
    </recommendedName>
</protein>
<dbReference type="InterPro" id="IPR006196">
    <property type="entry name" value="RNA-binding_domain_S1_IF1"/>
</dbReference>
<dbReference type="Gene3D" id="2.40.50.140">
    <property type="entry name" value="Nucleic acid-binding proteins"/>
    <property type="match status" value="1"/>
</dbReference>
<dbReference type="AlphaFoldDB" id="A0A6C0E4L1"/>
<dbReference type="InterPro" id="IPR012340">
    <property type="entry name" value="NA-bd_OB-fold"/>
</dbReference>
<evidence type="ECO:0000256" key="1">
    <source>
        <dbReference type="SAM" id="MobiDB-lite"/>
    </source>
</evidence>
<proteinExistence type="predicted"/>
<reference evidence="3" key="1">
    <citation type="journal article" date="2020" name="Nature">
        <title>Giant virus diversity and host interactions through global metagenomics.</title>
        <authorList>
            <person name="Schulz F."/>
            <person name="Roux S."/>
            <person name="Paez-Espino D."/>
            <person name="Jungbluth S."/>
            <person name="Walsh D.A."/>
            <person name="Denef V.J."/>
            <person name="McMahon K.D."/>
            <person name="Konstantinidis K.T."/>
            <person name="Eloe-Fadrosh E.A."/>
            <person name="Kyrpides N.C."/>
            <person name="Woyke T."/>
        </authorList>
    </citation>
    <scope>NUCLEOTIDE SEQUENCE</scope>
    <source>
        <strain evidence="3">GVMAG-M-3300023179-116</strain>
    </source>
</reference>
<sequence>MVKNRFGGSGHKSQARKNVVSTTEKHSHRLRLVEEEGEMYAQVSKDFGNGMCEVICNDNVKRLCIIRGKYRGRAKRDNQIRVRTIIIVGLRDWETHFENSKKLQKCDLLEVYSDYDVERLKKTADITWSIFDMDDNANQYATDDIVHFSDNTEEEYKKLVEDDFIKAKNIVNINDLQENDGYYATEENINFDDI</sequence>
<feature type="region of interest" description="Disordered" evidence="1">
    <location>
        <begin position="1"/>
        <end position="26"/>
    </location>
</feature>
<evidence type="ECO:0000259" key="2">
    <source>
        <dbReference type="PROSITE" id="PS50832"/>
    </source>
</evidence>
<name>A0A6C0E4L1_9ZZZZ</name>
<dbReference type="PROSITE" id="PS50832">
    <property type="entry name" value="S1_IF1_TYPE"/>
    <property type="match status" value="1"/>
</dbReference>
<dbReference type="Pfam" id="PF01176">
    <property type="entry name" value="eIF-1a"/>
    <property type="match status" value="1"/>
</dbReference>
<evidence type="ECO:0000313" key="3">
    <source>
        <dbReference type="EMBL" id="QHT23520.1"/>
    </source>
</evidence>
<dbReference type="GO" id="GO:0003723">
    <property type="term" value="F:RNA binding"/>
    <property type="evidence" value="ECO:0007669"/>
    <property type="project" value="InterPro"/>
</dbReference>
<dbReference type="InterPro" id="IPR001253">
    <property type="entry name" value="TIF_eIF-1A"/>
</dbReference>
<dbReference type="SMART" id="SM00652">
    <property type="entry name" value="eIF1a"/>
    <property type="match status" value="1"/>
</dbReference>
<dbReference type="GO" id="GO:0003743">
    <property type="term" value="F:translation initiation factor activity"/>
    <property type="evidence" value="ECO:0007669"/>
    <property type="project" value="InterPro"/>
</dbReference>
<feature type="domain" description="S1-like" evidence="2">
    <location>
        <begin position="28"/>
        <end position="113"/>
    </location>
</feature>
<organism evidence="3">
    <name type="scientific">viral metagenome</name>
    <dbReference type="NCBI Taxonomy" id="1070528"/>
    <lineage>
        <taxon>unclassified sequences</taxon>
        <taxon>metagenomes</taxon>
        <taxon>organismal metagenomes</taxon>
    </lineage>
</organism>
<accession>A0A6C0E4L1</accession>
<dbReference type="SUPFAM" id="SSF50249">
    <property type="entry name" value="Nucleic acid-binding proteins"/>
    <property type="match status" value="1"/>
</dbReference>